<protein>
    <submittedName>
        <fullName evidence="3">Putative secreted protein</fullName>
    </submittedName>
</protein>
<feature type="signal peptide" evidence="2">
    <location>
        <begin position="1"/>
        <end position="17"/>
    </location>
</feature>
<name>A0A2M4B3F7_9DIPT</name>
<proteinExistence type="predicted"/>
<dbReference type="EMBL" id="GGFK01014240">
    <property type="protein sequence ID" value="MBW47561.1"/>
    <property type="molecule type" value="Transcribed_RNA"/>
</dbReference>
<organism evidence="3">
    <name type="scientific">Anopheles triannulatus</name>
    <dbReference type="NCBI Taxonomy" id="58253"/>
    <lineage>
        <taxon>Eukaryota</taxon>
        <taxon>Metazoa</taxon>
        <taxon>Ecdysozoa</taxon>
        <taxon>Arthropoda</taxon>
        <taxon>Hexapoda</taxon>
        <taxon>Insecta</taxon>
        <taxon>Pterygota</taxon>
        <taxon>Neoptera</taxon>
        <taxon>Endopterygota</taxon>
        <taxon>Diptera</taxon>
        <taxon>Nematocera</taxon>
        <taxon>Culicoidea</taxon>
        <taxon>Culicidae</taxon>
        <taxon>Anophelinae</taxon>
        <taxon>Anopheles</taxon>
    </lineage>
</organism>
<evidence type="ECO:0000256" key="2">
    <source>
        <dbReference type="SAM" id="SignalP"/>
    </source>
</evidence>
<sequence>MRRWMVLTYLALQEALGSVQDHPHRQPDQPVQSQTGTETAQPEERYWPPLVVLVLPSSSSPRSVSYRMIRTR</sequence>
<reference evidence="3" key="1">
    <citation type="submission" date="2018-01" db="EMBL/GenBank/DDBJ databases">
        <title>An insight into the sialome of Amazonian anophelines.</title>
        <authorList>
            <person name="Ribeiro J.M."/>
            <person name="Scarpassa V."/>
            <person name="Calvo E."/>
        </authorList>
    </citation>
    <scope>NUCLEOTIDE SEQUENCE</scope>
    <source>
        <tissue evidence="3">Salivary glands</tissue>
    </source>
</reference>
<keyword evidence="2" id="KW-0732">Signal</keyword>
<feature type="compositionally biased region" description="Polar residues" evidence="1">
    <location>
        <begin position="29"/>
        <end position="40"/>
    </location>
</feature>
<dbReference type="AlphaFoldDB" id="A0A2M4B3F7"/>
<accession>A0A2M4B3F7</accession>
<evidence type="ECO:0000313" key="3">
    <source>
        <dbReference type="EMBL" id="MBW47561.1"/>
    </source>
</evidence>
<feature type="chain" id="PRO_5014850299" evidence="2">
    <location>
        <begin position="18"/>
        <end position="72"/>
    </location>
</feature>
<feature type="region of interest" description="Disordered" evidence="1">
    <location>
        <begin position="18"/>
        <end position="44"/>
    </location>
</feature>
<evidence type="ECO:0000256" key="1">
    <source>
        <dbReference type="SAM" id="MobiDB-lite"/>
    </source>
</evidence>